<feature type="non-terminal residue" evidence="2">
    <location>
        <position position="1"/>
    </location>
</feature>
<proteinExistence type="predicted"/>
<organism evidence="2 3">
    <name type="scientific">Staurois parvus</name>
    <dbReference type="NCBI Taxonomy" id="386267"/>
    <lineage>
        <taxon>Eukaryota</taxon>
        <taxon>Metazoa</taxon>
        <taxon>Chordata</taxon>
        <taxon>Craniata</taxon>
        <taxon>Vertebrata</taxon>
        <taxon>Euteleostomi</taxon>
        <taxon>Amphibia</taxon>
        <taxon>Batrachia</taxon>
        <taxon>Anura</taxon>
        <taxon>Neobatrachia</taxon>
        <taxon>Ranoidea</taxon>
        <taxon>Ranidae</taxon>
        <taxon>Staurois</taxon>
    </lineage>
</organism>
<evidence type="ECO:0000313" key="2">
    <source>
        <dbReference type="EMBL" id="CAI9608567.1"/>
    </source>
</evidence>
<protein>
    <submittedName>
        <fullName evidence="2">Uncharacterized protein</fullName>
    </submittedName>
</protein>
<reference evidence="2" key="1">
    <citation type="submission" date="2023-05" db="EMBL/GenBank/DDBJ databases">
        <authorList>
            <person name="Stuckert A."/>
        </authorList>
    </citation>
    <scope>NUCLEOTIDE SEQUENCE</scope>
</reference>
<dbReference type="EMBL" id="CATNWA010018631">
    <property type="protein sequence ID" value="CAI9608567.1"/>
    <property type="molecule type" value="Genomic_DNA"/>
</dbReference>
<evidence type="ECO:0000313" key="3">
    <source>
        <dbReference type="Proteomes" id="UP001162483"/>
    </source>
</evidence>
<name>A0ABN9GI96_9NEOB</name>
<feature type="non-terminal residue" evidence="2">
    <location>
        <position position="84"/>
    </location>
</feature>
<accession>A0ABN9GI96</accession>
<dbReference type="Proteomes" id="UP001162483">
    <property type="component" value="Unassembled WGS sequence"/>
</dbReference>
<comment type="caution">
    <text evidence="2">The sequence shown here is derived from an EMBL/GenBank/DDBJ whole genome shotgun (WGS) entry which is preliminary data.</text>
</comment>
<evidence type="ECO:0000256" key="1">
    <source>
        <dbReference type="SAM" id="MobiDB-lite"/>
    </source>
</evidence>
<sequence>YKSWQPYWLGTAYFTHQKDSQGLLTRGGLTTHGAPSNRGSWGPCVLAQTQKKPMKKVPGHLMGPPTDPGPSGSAPVSKWSVRPC</sequence>
<feature type="region of interest" description="Disordered" evidence="1">
    <location>
        <begin position="49"/>
        <end position="84"/>
    </location>
</feature>
<gene>
    <name evidence="2" type="ORF">SPARVUS_LOCUS14125520</name>
</gene>
<keyword evidence="3" id="KW-1185">Reference proteome</keyword>